<keyword evidence="2" id="KW-0677">Repeat</keyword>
<dbReference type="InterPro" id="IPR011990">
    <property type="entry name" value="TPR-like_helical_dom_sf"/>
</dbReference>
<dbReference type="OrthoDB" id="411857at2759"/>
<feature type="compositionally biased region" description="Basic and acidic residues" evidence="6">
    <location>
        <begin position="326"/>
        <end position="343"/>
    </location>
</feature>
<evidence type="ECO:0000256" key="5">
    <source>
        <dbReference type="PROSITE-ProRule" id="PRU00708"/>
    </source>
</evidence>
<comment type="subunit">
    <text evidence="4">Binds to mitochondrial small subunit 15S rRNA.</text>
</comment>
<feature type="region of interest" description="Disordered" evidence="6">
    <location>
        <begin position="111"/>
        <end position="173"/>
    </location>
</feature>
<dbReference type="Pfam" id="PF17177">
    <property type="entry name" value="PPR_long"/>
    <property type="match status" value="1"/>
</dbReference>
<evidence type="ECO:0000256" key="1">
    <source>
        <dbReference type="ARBA" id="ARBA00006192"/>
    </source>
</evidence>
<accession>A0A5C5FYP6</accession>
<dbReference type="EMBL" id="SOZI01000048">
    <property type="protein sequence ID" value="TNY21194.1"/>
    <property type="molecule type" value="Genomic_DNA"/>
</dbReference>
<feature type="region of interest" description="Disordered" evidence="6">
    <location>
        <begin position="269"/>
        <end position="362"/>
    </location>
</feature>
<evidence type="ECO:0000313" key="9">
    <source>
        <dbReference type="Proteomes" id="UP000311382"/>
    </source>
</evidence>
<comment type="caution">
    <text evidence="8">The sequence shown here is derived from an EMBL/GenBank/DDBJ whole genome shotgun (WGS) entry which is preliminary data.</text>
</comment>
<evidence type="ECO:0000313" key="8">
    <source>
        <dbReference type="EMBL" id="TNY21194.1"/>
    </source>
</evidence>
<feature type="compositionally biased region" description="Polar residues" evidence="6">
    <location>
        <begin position="111"/>
        <end position="124"/>
    </location>
</feature>
<dbReference type="Pfam" id="PF01535">
    <property type="entry name" value="PPR"/>
    <property type="match status" value="3"/>
</dbReference>
<organism evidence="8 9">
    <name type="scientific">Rhodotorula diobovata</name>
    <dbReference type="NCBI Taxonomy" id="5288"/>
    <lineage>
        <taxon>Eukaryota</taxon>
        <taxon>Fungi</taxon>
        <taxon>Dikarya</taxon>
        <taxon>Basidiomycota</taxon>
        <taxon>Pucciniomycotina</taxon>
        <taxon>Microbotryomycetes</taxon>
        <taxon>Sporidiobolales</taxon>
        <taxon>Sporidiobolaceae</taxon>
        <taxon>Rhodotorula</taxon>
    </lineage>
</organism>
<feature type="region of interest" description="Disordered" evidence="6">
    <location>
        <begin position="1612"/>
        <end position="1641"/>
    </location>
</feature>
<reference evidence="8 9" key="1">
    <citation type="submission" date="2019-03" db="EMBL/GenBank/DDBJ databases">
        <title>Rhodosporidium diobovatum UCD-FST 08-225 genome sequencing, assembly, and annotation.</title>
        <authorList>
            <person name="Fakankun I.U."/>
            <person name="Fristensky B."/>
            <person name="Levin D.B."/>
        </authorList>
    </citation>
    <scope>NUCLEOTIDE SEQUENCE [LARGE SCALE GENOMIC DNA]</scope>
    <source>
        <strain evidence="8 9">UCD-FST 08-225</strain>
    </source>
</reference>
<gene>
    <name evidence="8" type="ORF">DMC30DRAFT_209655</name>
</gene>
<feature type="repeat" description="PPR" evidence="5">
    <location>
        <begin position="1542"/>
        <end position="1576"/>
    </location>
</feature>
<dbReference type="PANTHER" id="PTHR47447">
    <property type="entry name" value="OS03G0856100 PROTEIN"/>
    <property type="match status" value="1"/>
</dbReference>
<dbReference type="STRING" id="5288.A0A5C5FYP6"/>
<feature type="compositionally biased region" description="Low complexity" evidence="6">
    <location>
        <begin position="269"/>
        <end position="298"/>
    </location>
</feature>
<protein>
    <recommendedName>
        <fullName evidence="7">PROP1-like PPR domain-containing protein</fullName>
    </recommendedName>
</protein>
<feature type="repeat" description="PPR" evidence="5">
    <location>
        <begin position="1350"/>
        <end position="1384"/>
    </location>
</feature>
<comment type="function">
    <text evidence="3">Regulates mitochondrial small subunit maturation by controlling 15S rRNA 5'-end processing. Localizes to the 5' precursor of the 15S rRNA in a position that is subsequently occupied by mS47 in the mature yeast mtSSU. Uses structure and sequence-specific RNA recognition, binding to a single-stranded region of the precursor and specifically recognizing bases -6 to -1. The exchange of Ccm1 for mS47 is coupled to the irreversible removal of precursor rRNA that is accompanied by conformational changes of the mitoribosomal proteins uS5m and mS26. These conformational changes signal completion of 5'-end rRNA processing through protection of the mature 5'-end of the 15S rRNA and stabilization of mS47. The removal of the 5' precursor together with the dissociation of Ccm1 may be catalyzed by the 5'-3' exoribonuclease Pet127. Involved in the specific removal of group I introns in mitochondrial encoded transcripts.</text>
</comment>
<dbReference type="PANTHER" id="PTHR47447:SF23">
    <property type="entry name" value="PENTACOTRIPEPTIDE-REPEAT REGION OF PRORP DOMAIN-CONTAINING PROTEIN"/>
    <property type="match status" value="1"/>
</dbReference>
<evidence type="ECO:0000256" key="4">
    <source>
        <dbReference type="ARBA" id="ARBA00044511"/>
    </source>
</evidence>
<dbReference type="Gene3D" id="1.25.40.10">
    <property type="entry name" value="Tetratricopeptide repeat domain"/>
    <property type="match status" value="3"/>
</dbReference>
<keyword evidence="9" id="KW-1185">Reference proteome</keyword>
<dbReference type="InterPro" id="IPR002885">
    <property type="entry name" value="PPR_rpt"/>
</dbReference>
<feature type="domain" description="PROP1-like PPR" evidence="7">
    <location>
        <begin position="1323"/>
        <end position="1475"/>
    </location>
</feature>
<dbReference type="Proteomes" id="UP000311382">
    <property type="component" value="Unassembled WGS sequence"/>
</dbReference>
<dbReference type="NCBIfam" id="TIGR00756">
    <property type="entry name" value="PPR"/>
    <property type="match status" value="2"/>
</dbReference>
<evidence type="ECO:0000256" key="2">
    <source>
        <dbReference type="ARBA" id="ARBA00022737"/>
    </source>
</evidence>
<name>A0A5C5FYP6_9BASI</name>
<dbReference type="PROSITE" id="PS51375">
    <property type="entry name" value="PPR"/>
    <property type="match status" value="3"/>
</dbReference>
<dbReference type="InterPro" id="IPR033443">
    <property type="entry name" value="PROP1-like_PPR_dom"/>
</dbReference>
<feature type="region of interest" description="Disordered" evidence="6">
    <location>
        <begin position="1149"/>
        <end position="1173"/>
    </location>
</feature>
<feature type="repeat" description="PPR" evidence="5">
    <location>
        <begin position="1385"/>
        <end position="1415"/>
    </location>
</feature>
<comment type="similarity">
    <text evidence="1">Belongs to the CCM1 family.</text>
</comment>
<feature type="compositionally biased region" description="Low complexity" evidence="6">
    <location>
        <begin position="1149"/>
        <end position="1163"/>
    </location>
</feature>
<evidence type="ECO:0000256" key="6">
    <source>
        <dbReference type="SAM" id="MobiDB-lite"/>
    </source>
</evidence>
<evidence type="ECO:0000256" key="3">
    <source>
        <dbReference type="ARBA" id="ARBA00044493"/>
    </source>
</evidence>
<proteinExistence type="inferred from homology"/>
<sequence>MVVNLSYKLTHLAQSFRPHHHFNSLRSAFPSSTASTPAGFDFTSNVFGSVTNAAAANNASGGVTLGVAASALGAGAGAAASAGTGGTAGGAGGSSAKAGSWASHWGFQTGKSVTQGQAAQSDSPLNDDTDDVRSFATSHRTLIRRQQSRLPRSSAAPLAFRPRNGSLSQPSHPELLRADEAGLSSIRLSGAEMQQRYHSAMAARGAGVGARSDEAEMAAQDREADEVDVGVNTDVLRSRRRASISNRPTMTLASPFVITTTPLAAARTASAGARSVHTSTRAPTTPLSSTPSSHSSAVPPAPTVPRLRRNSTSALPSASEPLVELPPRRAESPYRNVVRERRPPASNPGDEANEAQAAAAVQHAKRRLVQEQQMDPWLAERRNAILAAEKTGKASLVERAVQQYLADPTKWTTGVHNVAISALHRTRKPNDPLDRIVQLYNQLFDAERLTPNRLSYELVLKAFCVRDGEVLSTIGYLEKRQKKKELAGAARGAWDTPEHLLKESKVADAGEPAAAAADADAVADSLSVDAAETRRQLQRERERLDKLRGPEFDYYTPAVQIFEALGPLGDRLHQSVPMRLLASASQRGDTETALKLFERMEKSRYQRPGVKAYQHLMLVHGATEKDPAAVLEVLEAYLAARASGAMRALDAAQVTPERPAFRPVPVKHRHTTEPDFELDDNRSYRGELVGGDEFIWQTAIRSLFLAGDAEGGKALIERLTKAQQQSPESLPKGYPATLGSRTVASIITCFVSHGDDASAREWFERYLTQERTADQPGLSEAYFALPIYSAINYKRGDLVNHFYRAMVDRLDDDMRLRISDVVTVIDFNLARAWSATTPEDRDTALDAVVEFRDSFERVAKAGLLFGDLGPDFTVSTGLLSRITQAMGAHGRHAEAAESFTSLANIVRAIIRDTPEDDKVARRQQVRSRAGWVVRLTQVAYGALGFVPVSPGDFTTFVPPTGDKVPPVRDAVKVVGWVNKLRRVVGWNGLTALGNVLVHAYLRSRDAVGGDPRALGLLGDEWFTVIEASAHLAAAQAKYELDPGFAFPGFGAAFDDFVRSGVEIPIAGSGMRNYEGLISALRASLNADSVRDVVDRLNAQHVRVGETEPEPVVAAPELAKATVVPEVVAGEEEADVASLASESLGAATSATAPSAASDATAAQYPTPPSTPPSYFAELPADQQAPTVIGPGGAPSDFAGLARRVTDQIDNALAAGKVDDALAVALTAAHEGRLGHPDAYGRLVEQLGRQHRVAEARQVYLVAYQALGAMASSPEQQSIAWVLLEDRMIVALAQAGELVDVGHHRDRLLHAGCAPSADAYAAMILNMKDTTDDAAVALTLFEESQRLNVRPNVYLFNTLISKLSRARRAKEALEYFELMKHYALRPSSITYGAIINACCKTGDDVSAAYLFNEMVSDPEFKPRVPPYNTMIQFYTSTKPNRERALHYYGELVKAKVQPTGHTYKLLLDAYGTIGEPDLDMCQRVFAQLVKHRSVTVSGAHWASLVTAYGIHARQLDRALALFDSIASHPTSRQSPDAAGGPQPDAVVYEALLNVLLHHERADLCDQYLDEMRRRGVRMTAYVGNTLIKGYAAQGMYDRARAIFLSMADPRAGVASAGNHPVDRHPKHHHLAEQAPRGVDEPTYREPSTYEAMIRCELKAGETVRAAEVLRLAEARAFPPAVIGRLQKLLAAEGIEALPLA</sequence>
<evidence type="ECO:0000259" key="7">
    <source>
        <dbReference type="Pfam" id="PF17177"/>
    </source>
</evidence>